<dbReference type="SMART" id="SM00072">
    <property type="entry name" value="GuKc"/>
    <property type="match status" value="1"/>
</dbReference>
<dbReference type="SUPFAM" id="SSF52540">
    <property type="entry name" value="P-loop containing nucleoside triphosphate hydrolases"/>
    <property type="match status" value="1"/>
</dbReference>
<dbReference type="InterPro" id="IPR027417">
    <property type="entry name" value="P-loop_NTPase"/>
</dbReference>
<dbReference type="Gene3D" id="3.40.50.300">
    <property type="entry name" value="P-loop containing nucleotide triphosphate hydrolases"/>
    <property type="match status" value="1"/>
</dbReference>
<keyword evidence="9" id="KW-1185">Reference proteome</keyword>
<dbReference type="HAMAP" id="MF_00836">
    <property type="entry name" value="PhnN"/>
    <property type="match status" value="1"/>
</dbReference>
<dbReference type="PROSITE" id="PS50052">
    <property type="entry name" value="GUANYLATE_KINASE_2"/>
    <property type="match status" value="1"/>
</dbReference>
<keyword evidence="4 6" id="KW-0547">Nucleotide-binding</keyword>
<comment type="catalytic activity">
    <reaction evidence="1 6">
        <text>alpha-D-ribose 1,5-bisphosphate + ATP = 5-phospho-alpha-D-ribose 1-diphosphate + ADP</text>
        <dbReference type="Rhea" id="RHEA:20109"/>
        <dbReference type="ChEBI" id="CHEBI:30616"/>
        <dbReference type="ChEBI" id="CHEBI:58017"/>
        <dbReference type="ChEBI" id="CHEBI:68688"/>
        <dbReference type="ChEBI" id="CHEBI:456216"/>
        <dbReference type="EC" id="2.7.4.23"/>
    </reaction>
</comment>
<dbReference type="PANTHER" id="PTHR23117">
    <property type="entry name" value="GUANYLATE KINASE-RELATED"/>
    <property type="match status" value="1"/>
</dbReference>
<comment type="similarity">
    <text evidence="6">Belongs to the ribose 1,5-bisphosphokinase family.</text>
</comment>
<feature type="domain" description="Guanylate kinase-like" evidence="7">
    <location>
        <begin position="19"/>
        <end position="193"/>
    </location>
</feature>
<evidence type="ECO:0000256" key="2">
    <source>
        <dbReference type="ARBA" id="ARBA00005069"/>
    </source>
</evidence>
<dbReference type="InterPro" id="IPR012699">
    <property type="entry name" value="PhnN"/>
</dbReference>
<dbReference type="InterPro" id="IPR008145">
    <property type="entry name" value="GK/Ca_channel_bsu"/>
</dbReference>
<dbReference type="NCBIfam" id="TIGR02322">
    <property type="entry name" value="phosphon_PhnN"/>
    <property type="match status" value="1"/>
</dbReference>
<gene>
    <name evidence="6" type="primary">phnN</name>
    <name evidence="8" type="ORF">V1286_004058</name>
</gene>
<evidence type="ECO:0000256" key="3">
    <source>
        <dbReference type="ARBA" id="ARBA00022679"/>
    </source>
</evidence>
<dbReference type="RefSeq" id="WP_334481924.1">
    <property type="nucleotide sequence ID" value="NZ_JAZHRV010000001.1"/>
</dbReference>
<dbReference type="EMBL" id="JAZHRV010000001">
    <property type="protein sequence ID" value="MEH2556529.1"/>
    <property type="molecule type" value="Genomic_DNA"/>
</dbReference>
<comment type="caution">
    <text evidence="8">The sequence shown here is derived from an EMBL/GenBank/DDBJ whole genome shotgun (WGS) entry which is preliminary data.</text>
</comment>
<name>A0ABU8BDA9_9BRAD</name>
<evidence type="ECO:0000256" key="4">
    <source>
        <dbReference type="ARBA" id="ARBA00022741"/>
    </source>
</evidence>
<proteinExistence type="inferred from homology"/>
<dbReference type="PANTHER" id="PTHR23117:SF8">
    <property type="entry name" value="RIBOSE 1,5-BISPHOSPHATE PHOSPHOKINASE PHNN"/>
    <property type="match status" value="1"/>
</dbReference>
<evidence type="ECO:0000259" key="7">
    <source>
        <dbReference type="PROSITE" id="PS50052"/>
    </source>
</evidence>
<evidence type="ECO:0000313" key="8">
    <source>
        <dbReference type="EMBL" id="MEH2556529.1"/>
    </source>
</evidence>
<comment type="pathway">
    <text evidence="2 6">Metabolic intermediate biosynthesis; 5-phospho-alpha-D-ribose 1-diphosphate biosynthesis; 5-phospho-alpha-D-ribose 1-diphosphate from D-ribose 5-phosphate (route II): step 3/3.</text>
</comment>
<evidence type="ECO:0000313" key="9">
    <source>
        <dbReference type="Proteomes" id="UP001364224"/>
    </source>
</evidence>
<comment type="function">
    <text evidence="6">Catalyzes the phosphorylation of ribose 1,5-bisphosphate to 5-phospho-D-ribosyl alpha-1-diphosphate (PRPP).</text>
</comment>
<keyword evidence="3 6" id="KW-0808">Transferase</keyword>
<dbReference type="GO" id="GO:0033863">
    <property type="term" value="F:ribose 1,5-bisphosphate phosphokinase activity"/>
    <property type="evidence" value="ECO:0007669"/>
    <property type="project" value="UniProtKB-EC"/>
</dbReference>
<evidence type="ECO:0000256" key="1">
    <source>
        <dbReference type="ARBA" id="ARBA00000373"/>
    </source>
</evidence>
<keyword evidence="5 6" id="KW-0067">ATP-binding</keyword>
<feature type="binding site" evidence="6">
    <location>
        <begin position="26"/>
        <end position="33"/>
    </location>
    <ligand>
        <name>ATP</name>
        <dbReference type="ChEBI" id="CHEBI:30616"/>
    </ligand>
</feature>
<dbReference type="Proteomes" id="UP001364224">
    <property type="component" value="Unassembled WGS sequence"/>
</dbReference>
<accession>A0ABU8BDA9</accession>
<protein>
    <recommendedName>
        <fullName evidence="6">Ribose 1,5-bisphosphate phosphokinase PhnN</fullName>
        <ecNumber evidence="6">2.7.4.23</ecNumber>
    </recommendedName>
    <alternativeName>
        <fullName evidence="6">Ribose 1,5-bisphosphokinase</fullName>
    </alternativeName>
</protein>
<organism evidence="8 9">
    <name type="scientific">Bradyrhizobium algeriense</name>
    <dbReference type="NCBI Taxonomy" id="634784"/>
    <lineage>
        <taxon>Bacteria</taxon>
        <taxon>Pseudomonadati</taxon>
        <taxon>Pseudomonadota</taxon>
        <taxon>Alphaproteobacteria</taxon>
        <taxon>Hyphomicrobiales</taxon>
        <taxon>Nitrobacteraceae</taxon>
        <taxon>Bradyrhizobium</taxon>
    </lineage>
</organism>
<sequence length="199" mass="21401">MTETLTPTTEDKTAAIGPGRLVLVVGPSGAGKDTLLGLARAACADAGNIVFPRRVITREASASEENEEVSAGTFQEALTRGEYAMHWEAHGHCYALSRAIDDEIRAGRTIVANVSRTVIGAMRRAYADVVVISITAPPDVLAERIAMRARSSDGRVENRLRRTVEDASAAPDATIVNTGSAEYHSRQLVRVIKGEKWDD</sequence>
<dbReference type="InterPro" id="IPR008144">
    <property type="entry name" value="Guanylate_kin-like_dom"/>
</dbReference>
<dbReference type="EC" id="2.7.4.23" evidence="6"/>
<evidence type="ECO:0000256" key="6">
    <source>
        <dbReference type="HAMAP-Rule" id="MF_00836"/>
    </source>
</evidence>
<evidence type="ECO:0000256" key="5">
    <source>
        <dbReference type="ARBA" id="ARBA00022840"/>
    </source>
</evidence>
<reference evidence="8 9" key="1">
    <citation type="submission" date="2024-02" db="EMBL/GenBank/DDBJ databases">
        <title>Adaptive strategies in a cosmopolitan and abundant soil bacterium.</title>
        <authorList>
            <person name="Carini P."/>
        </authorList>
    </citation>
    <scope>NUCLEOTIDE SEQUENCE [LARGE SCALE GENOMIC DNA]</scope>
    <source>
        <strain evidence="8 9">AZCC 1608</strain>
    </source>
</reference>